<evidence type="ECO:0000259" key="6">
    <source>
        <dbReference type="Pfam" id="PF02668"/>
    </source>
</evidence>
<keyword evidence="8" id="KW-1185">Reference proteome</keyword>
<evidence type="ECO:0000256" key="3">
    <source>
        <dbReference type="ARBA" id="ARBA00023004"/>
    </source>
</evidence>
<dbReference type="InterPro" id="IPR050411">
    <property type="entry name" value="AlphaKG_dependent_hydroxylases"/>
</dbReference>
<reference evidence="7" key="1">
    <citation type="journal article" date="2014" name="Int. J. Syst. Evol. Microbiol.">
        <title>Complete genome sequence of Corynebacterium casei LMG S-19264T (=DSM 44701T), isolated from a smear-ripened cheese.</title>
        <authorList>
            <consortium name="US DOE Joint Genome Institute (JGI-PGF)"/>
            <person name="Walter F."/>
            <person name="Albersmeier A."/>
            <person name="Kalinowski J."/>
            <person name="Ruckert C."/>
        </authorList>
    </citation>
    <scope>NUCLEOTIDE SEQUENCE</scope>
    <source>
        <strain evidence="7">JCM 4790</strain>
    </source>
</reference>
<dbReference type="InterPro" id="IPR003819">
    <property type="entry name" value="TauD/TfdA-like"/>
</dbReference>
<organism evidence="7 8">
    <name type="scientific">Streptomyces minutiscleroticus</name>
    <dbReference type="NCBI Taxonomy" id="68238"/>
    <lineage>
        <taxon>Bacteria</taxon>
        <taxon>Bacillati</taxon>
        <taxon>Actinomycetota</taxon>
        <taxon>Actinomycetes</taxon>
        <taxon>Kitasatosporales</taxon>
        <taxon>Streptomycetaceae</taxon>
        <taxon>Streptomyces</taxon>
    </lineage>
</organism>
<dbReference type="PANTHER" id="PTHR10696:SF56">
    <property type="entry name" value="TAUD_TFDA-LIKE DOMAIN-CONTAINING PROTEIN"/>
    <property type="match status" value="1"/>
</dbReference>
<dbReference type="SUPFAM" id="SSF51197">
    <property type="entry name" value="Clavaminate synthase-like"/>
    <property type="match status" value="1"/>
</dbReference>
<gene>
    <name evidence="7" type="primary">ambC</name>
    <name evidence="7" type="ORF">GCM10010358_52780</name>
</gene>
<sequence length="358" mass="39991">MFSRSRDGPAATLRRMTANPSIRTAPAGRARKRDADSALPLAMPAESPGTPLSEYLSDARPLVRDRLLEHGAVLLRGFDVGGVDGFEAAVRAVSGAPLPYAERSSPRSTIKGQVYTSTDYPPNEEIFLHNENSYQADWPLSLFFHCVQPPDTLGATPLADTRRVYEAIDVSVREEFAARGWMVVRNFSDGFGVPWQQAFNTGDRGEVEAYCARNGVETEWTADGLRTRARRRAVHRHPVTGETVWFNHLTFFHVSTLAEEVCAALREMYDDARLPTNTYYGDGRPIPDEVVAHLRSCYRAEQRRFDWQRDDVLIVDNMLAAHAREPFTGPRRIAVAMAETYSAAVDPTSFAEVADARR</sequence>
<proteinExistence type="predicted"/>
<comment type="cofactor">
    <cofactor evidence="1">
        <name>Fe(2+)</name>
        <dbReference type="ChEBI" id="CHEBI:29033"/>
    </cofactor>
</comment>
<dbReference type="EMBL" id="BMVU01000030">
    <property type="protein sequence ID" value="GGX92325.1"/>
    <property type="molecule type" value="Genomic_DNA"/>
</dbReference>
<dbReference type="PANTHER" id="PTHR10696">
    <property type="entry name" value="GAMMA-BUTYROBETAINE HYDROXYLASE-RELATED"/>
    <property type="match status" value="1"/>
</dbReference>
<comment type="caution">
    <text evidence="7">The sequence shown here is derived from an EMBL/GenBank/DDBJ whole genome shotgun (WGS) entry which is preliminary data.</text>
</comment>
<dbReference type="GO" id="GO:0016491">
    <property type="term" value="F:oxidoreductase activity"/>
    <property type="evidence" value="ECO:0007669"/>
    <property type="project" value="UniProtKB-KW"/>
</dbReference>
<keyword evidence="2" id="KW-0560">Oxidoreductase</keyword>
<evidence type="ECO:0000313" key="8">
    <source>
        <dbReference type="Proteomes" id="UP000619244"/>
    </source>
</evidence>
<accession>A0A918U4I4</accession>
<keyword evidence="4" id="KW-0045">Antibiotic biosynthesis</keyword>
<evidence type="ECO:0000256" key="2">
    <source>
        <dbReference type="ARBA" id="ARBA00023002"/>
    </source>
</evidence>
<dbReference type="Gene3D" id="3.60.130.10">
    <property type="entry name" value="Clavaminate synthase-like"/>
    <property type="match status" value="1"/>
</dbReference>
<feature type="region of interest" description="Disordered" evidence="5">
    <location>
        <begin position="1"/>
        <end position="35"/>
    </location>
</feature>
<evidence type="ECO:0000256" key="4">
    <source>
        <dbReference type="ARBA" id="ARBA00023194"/>
    </source>
</evidence>
<reference evidence="7" key="2">
    <citation type="submission" date="2020-09" db="EMBL/GenBank/DDBJ databases">
        <authorList>
            <person name="Sun Q."/>
            <person name="Ohkuma M."/>
        </authorList>
    </citation>
    <scope>NUCLEOTIDE SEQUENCE</scope>
    <source>
        <strain evidence="7">JCM 4790</strain>
    </source>
</reference>
<name>A0A918U4I4_9ACTN</name>
<dbReference type="GO" id="GO:0017000">
    <property type="term" value="P:antibiotic biosynthetic process"/>
    <property type="evidence" value="ECO:0007669"/>
    <property type="project" value="UniProtKB-KW"/>
</dbReference>
<evidence type="ECO:0000313" key="7">
    <source>
        <dbReference type="EMBL" id="GGX92325.1"/>
    </source>
</evidence>
<evidence type="ECO:0000256" key="1">
    <source>
        <dbReference type="ARBA" id="ARBA00001954"/>
    </source>
</evidence>
<feature type="domain" description="TauD/TfdA-like" evidence="6">
    <location>
        <begin position="43"/>
        <end position="335"/>
    </location>
</feature>
<dbReference type="AlphaFoldDB" id="A0A918U4I4"/>
<keyword evidence="3" id="KW-0408">Iron</keyword>
<dbReference type="Pfam" id="PF02668">
    <property type="entry name" value="TauD"/>
    <property type="match status" value="1"/>
</dbReference>
<dbReference type="Proteomes" id="UP000619244">
    <property type="component" value="Unassembled WGS sequence"/>
</dbReference>
<evidence type="ECO:0000256" key="5">
    <source>
        <dbReference type="SAM" id="MobiDB-lite"/>
    </source>
</evidence>
<protein>
    <submittedName>
        <fullName evidence="7">Protein AmbC</fullName>
    </submittedName>
</protein>
<dbReference type="InterPro" id="IPR042098">
    <property type="entry name" value="TauD-like_sf"/>
</dbReference>